<proteinExistence type="inferred from homology"/>
<feature type="domain" description="HTH lysR-type" evidence="5">
    <location>
        <begin position="1"/>
        <end position="59"/>
    </location>
</feature>
<gene>
    <name evidence="6" type="ORF">DLJ53_14005</name>
</gene>
<dbReference type="PANTHER" id="PTHR30537">
    <property type="entry name" value="HTH-TYPE TRANSCRIPTIONAL REGULATOR"/>
    <property type="match status" value="1"/>
</dbReference>
<keyword evidence="7" id="KW-1185">Reference proteome</keyword>
<dbReference type="FunFam" id="1.10.10.10:FF:000001">
    <property type="entry name" value="LysR family transcriptional regulator"/>
    <property type="match status" value="1"/>
</dbReference>
<evidence type="ECO:0000313" key="7">
    <source>
        <dbReference type="Proteomes" id="UP000249590"/>
    </source>
</evidence>
<dbReference type="Pfam" id="PF03466">
    <property type="entry name" value="LysR_substrate"/>
    <property type="match status" value="1"/>
</dbReference>
<accession>A0A8B2NU16</accession>
<dbReference type="InterPro" id="IPR005119">
    <property type="entry name" value="LysR_subst-bd"/>
</dbReference>
<dbReference type="Gene3D" id="3.40.190.290">
    <property type="match status" value="1"/>
</dbReference>
<dbReference type="GO" id="GO:0006351">
    <property type="term" value="P:DNA-templated transcription"/>
    <property type="evidence" value="ECO:0007669"/>
    <property type="project" value="TreeGrafter"/>
</dbReference>
<name>A0A8B2NU16_9HYPH</name>
<evidence type="ECO:0000256" key="1">
    <source>
        <dbReference type="ARBA" id="ARBA00009437"/>
    </source>
</evidence>
<evidence type="ECO:0000259" key="5">
    <source>
        <dbReference type="PROSITE" id="PS50931"/>
    </source>
</evidence>
<dbReference type="InterPro" id="IPR000847">
    <property type="entry name" value="LysR_HTH_N"/>
</dbReference>
<dbReference type="OrthoDB" id="9813056at2"/>
<dbReference type="SUPFAM" id="SSF53850">
    <property type="entry name" value="Periplasmic binding protein-like II"/>
    <property type="match status" value="1"/>
</dbReference>
<dbReference type="InterPro" id="IPR036388">
    <property type="entry name" value="WH-like_DNA-bd_sf"/>
</dbReference>
<dbReference type="AlphaFoldDB" id="A0A8B2NU16"/>
<dbReference type="EMBL" id="QHHQ01000002">
    <property type="protein sequence ID" value="RAI02461.1"/>
    <property type="molecule type" value="Genomic_DNA"/>
</dbReference>
<dbReference type="InterPro" id="IPR058163">
    <property type="entry name" value="LysR-type_TF_proteobact-type"/>
</dbReference>
<keyword evidence="3" id="KW-0238">DNA-binding</keyword>
<evidence type="ECO:0000313" key="6">
    <source>
        <dbReference type="EMBL" id="RAI02461.1"/>
    </source>
</evidence>
<dbReference type="InterPro" id="IPR036390">
    <property type="entry name" value="WH_DNA-bd_sf"/>
</dbReference>
<reference evidence="6 7" key="1">
    <citation type="submission" date="2018-05" db="EMBL/GenBank/DDBJ databases">
        <title>Acuticoccus sediminis sp. nov., isolated from deep-sea sediment of Indian Ocean.</title>
        <authorList>
            <person name="Liu X."/>
            <person name="Lai Q."/>
            <person name="Du Y."/>
            <person name="Sun F."/>
            <person name="Zhang X."/>
            <person name="Wang S."/>
            <person name="Shao Z."/>
        </authorList>
    </citation>
    <scope>NUCLEOTIDE SEQUENCE [LARGE SCALE GENOMIC DNA]</scope>
    <source>
        <strain evidence="6 7">PTG4-2</strain>
    </source>
</reference>
<comment type="similarity">
    <text evidence="1">Belongs to the LysR transcriptional regulatory family.</text>
</comment>
<comment type="caution">
    <text evidence="6">The sequence shown here is derived from an EMBL/GenBank/DDBJ whole genome shotgun (WGS) entry which is preliminary data.</text>
</comment>
<keyword evidence="4" id="KW-0804">Transcription</keyword>
<dbReference type="Proteomes" id="UP000249590">
    <property type="component" value="Unassembled WGS sequence"/>
</dbReference>
<dbReference type="Gene3D" id="1.10.10.10">
    <property type="entry name" value="Winged helix-like DNA-binding domain superfamily/Winged helix DNA-binding domain"/>
    <property type="match status" value="1"/>
</dbReference>
<dbReference type="PANTHER" id="PTHR30537:SF5">
    <property type="entry name" value="HTH-TYPE TRANSCRIPTIONAL ACTIVATOR TTDR-RELATED"/>
    <property type="match status" value="1"/>
</dbReference>
<sequence>MDRLKAMALFVDVARARSFTAAARAKNLSPSSVSRQITELEAGLGTQLLYRSTRFVDLTEAGALYFARVAQVLEDIADADAAATALQAAPTGTLHVHSRYLFGLVVLAPLLPQFQALYPEIMLELSLSERSSRLRDDAFDVDLRFRTPPDPGLVQDLVLPSERILVASPAYLEAGPSPVRPADLHAHRCLGYLMGREPIVWRFMHGAAYEELTIDTALKVDSGELLRRLVLGGHGIALLDDFTVRREMDEGRLVRLLADHRVTNTTFEGGVFAAYRETTYTPLKIKVFVDFLKERLAPSAAQAPA</sequence>
<dbReference type="Pfam" id="PF00126">
    <property type="entry name" value="HTH_1"/>
    <property type="match status" value="1"/>
</dbReference>
<dbReference type="CDD" id="cd08422">
    <property type="entry name" value="PBP2_CrgA_like"/>
    <property type="match status" value="1"/>
</dbReference>
<dbReference type="GO" id="GO:0003700">
    <property type="term" value="F:DNA-binding transcription factor activity"/>
    <property type="evidence" value="ECO:0007669"/>
    <property type="project" value="InterPro"/>
</dbReference>
<dbReference type="GO" id="GO:0043565">
    <property type="term" value="F:sequence-specific DNA binding"/>
    <property type="evidence" value="ECO:0007669"/>
    <property type="project" value="TreeGrafter"/>
</dbReference>
<evidence type="ECO:0000256" key="3">
    <source>
        <dbReference type="ARBA" id="ARBA00023125"/>
    </source>
</evidence>
<keyword evidence="2" id="KW-0805">Transcription regulation</keyword>
<dbReference type="RefSeq" id="WP_111346089.1">
    <property type="nucleotide sequence ID" value="NZ_QHHQ01000002.1"/>
</dbReference>
<organism evidence="6 7">
    <name type="scientific">Acuticoccus sediminis</name>
    <dbReference type="NCBI Taxonomy" id="2184697"/>
    <lineage>
        <taxon>Bacteria</taxon>
        <taxon>Pseudomonadati</taxon>
        <taxon>Pseudomonadota</taxon>
        <taxon>Alphaproteobacteria</taxon>
        <taxon>Hyphomicrobiales</taxon>
        <taxon>Amorphaceae</taxon>
        <taxon>Acuticoccus</taxon>
    </lineage>
</organism>
<evidence type="ECO:0000256" key="2">
    <source>
        <dbReference type="ARBA" id="ARBA00023015"/>
    </source>
</evidence>
<dbReference type="PROSITE" id="PS50931">
    <property type="entry name" value="HTH_LYSR"/>
    <property type="match status" value="1"/>
</dbReference>
<dbReference type="SUPFAM" id="SSF46785">
    <property type="entry name" value="Winged helix' DNA-binding domain"/>
    <property type="match status" value="1"/>
</dbReference>
<evidence type="ECO:0000256" key="4">
    <source>
        <dbReference type="ARBA" id="ARBA00023163"/>
    </source>
</evidence>
<protein>
    <submittedName>
        <fullName evidence="6">LysR family transcriptional regulator</fullName>
    </submittedName>
</protein>